<organism evidence="2 3">
    <name type="scientific">Adiantum capillus-veneris</name>
    <name type="common">Maidenhair fern</name>
    <dbReference type="NCBI Taxonomy" id="13818"/>
    <lineage>
        <taxon>Eukaryota</taxon>
        <taxon>Viridiplantae</taxon>
        <taxon>Streptophyta</taxon>
        <taxon>Embryophyta</taxon>
        <taxon>Tracheophyta</taxon>
        <taxon>Polypodiopsida</taxon>
        <taxon>Polypodiidae</taxon>
        <taxon>Polypodiales</taxon>
        <taxon>Pteridineae</taxon>
        <taxon>Pteridaceae</taxon>
        <taxon>Vittarioideae</taxon>
        <taxon>Adiantum</taxon>
    </lineage>
</organism>
<protein>
    <submittedName>
        <fullName evidence="2">Uncharacterized protein</fullName>
    </submittedName>
</protein>
<feature type="compositionally biased region" description="Low complexity" evidence="1">
    <location>
        <begin position="98"/>
        <end position="114"/>
    </location>
</feature>
<feature type="compositionally biased region" description="Basic residues" evidence="1">
    <location>
        <begin position="63"/>
        <end position="73"/>
    </location>
</feature>
<keyword evidence="3" id="KW-1185">Reference proteome</keyword>
<proteinExistence type="predicted"/>
<feature type="compositionally biased region" description="Polar residues" evidence="1">
    <location>
        <begin position="34"/>
        <end position="61"/>
    </location>
</feature>
<dbReference type="AlphaFoldDB" id="A0A9D4UQX0"/>
<dbReference type="Proteomes" id="UP000886520">
    <property type="component" value="Chromosome 13"/>
</dbReference>
<feature type="region of interest" description="Disordered" evidence="1">
    <location>
        <begin position="27"/>
        <end position="138"/>
    </location>
</feature>
<evidence type="ECO:0000256" key="1">
    <source>
        <dbReference type="SAM" id="MobiDB-lite"/>
    </source>
</evidence>
<evidence type="ECO:0000313" key="3">
    <source>
        <dbReference type="Proteomes" id="UP000886520"/>
    </source>
</evidence>
<dbReference type="EMBL" id="JABFUD020000013">
    <property type="protein sequence ID" value="KAI5071922.1"/>
    <property type="molecule type" value="Genomic_DNA"/>
</dbReference>
<comment type="caution">
    <text evidence="2">The sequence shown here is derived from an EMBL/GenBank/DDBJ whole genome shotgun (WGS) entry which is preliminary data.</text>
</comment>
<feature type="compositionally biased region" description="Basic and acidic residues" evidence="1">
    <location>
        <begin position="218"/>
        <end position="236"/>
    </location>
</feature>
<accession>A0A9D4UQX0</accession>
<sequence>MLQSSTLMGMDDEEFLSSLSPQQTQWYVEHHRSGASSRIPTPSASPSLSKHSALSEASVSTRRSSHSSRHRRSSGGGGGCCGDSAADASTPPRVRRGSLPSPSLPIPTSSPSTPGFARLIVPSSYTPLPSPPGATPLDTPRFRAQTPMETPDVRTPIHTPLETPAGTPRFTHHRPEGLSYSVDFSEHKRSEVQKEIKHGWNRPDWLAKEDWKNVKKAAHENPDKWKQQKDAARARVEAGSSHHLGSGEWASFEADFVSFFALLFMFDNLGFMGF</sequence>
<feature type="region of interest" description="Disordered" evidence="1">
    <location>
        <begin position="150"/>
        <end position="175"/>
    </location>
</feature>
<evidence type="ECO:0000313" key="2">
    <source>
        <dbReference type="EMBL" id="KAI5071922.1"/>
    </source>
</evidence>
<reference evidence="2" key="1">
    <citation type="submission" date="2021-01" db="EMBL/GenBank/DDBJ databases">
        <title>Adiantum capillus-veneris genome.</title>
        <authorList>
            <person name="Fang Y."/>
            <person name="Liao Q."/>
        </authorList>
    </citation>
    <scope>NUCLEOTIDE SEQUENCE</scope>
    <source>
        <strain evidence="2">H3</strain>
        <tissue evidence="2">Leaf</tissue>
    </source>
</reference>
<feature type="region of interest" description="Disordered" evidence="1">
    <location>
        <begin position="218"/>
        <end position="237"/>
    </location>
</feature>
<name>A0A9D4UQX0_ADICA</name>
<gene>
    <name evidence="2" type="ORF">GOP47_0014173</name>
</gene>